<reference evidence="2" key="1">
    <citation type="journal article" date="2014" name="Front. Microbiol.">
        <title>High frequency of phylogenetically diverse reductive dehalogenase-homologous genes in deep subseafloor sedimentary metagenomes.</title>
        <authorList>
            <person name="Kawai M."/>
            <person name="Futagami T."/>
            <person name="Toyoda A."/>
            <person name="Takaki Y."/>
            <person name="Nishi S."/>
            <person name="Hori S."/>
            <person name="Arai W."/>
            <person name="Tsubouchi T."/>
            <person name="Morono Y."/>
            <person name="Uchiyama I."/>
            <person name="Ito T."/>
            <person name="Fujiyama A."/>
            <person name="Inagaki F."/>
            <person name="Takami H."/>
        </authorList>
    </citation>
    <scope>NUCLEOTIDE SEQUENCE</scope>
    <source>
        <strain evidence="2">Expedition CK06-06</strain>
    </source>
</reference>
<evidence type="ECO:0000313" key="2">
    <source>
        <dbReference type="EMBL" id="GAJ15502.1"/>
    </source>
</evidence>
<dbReference type="EMBL" id="BARW01027426">
    <property type="protein sequence ID" value="GAJ15502.1"/>
    <property type="molecule type" value="Genomic_DNA"/>
</dbReference>
<gene>
    <name evidence="2" type="ORF">S12H4_44507</name>
</gene>
<organism evidence="2">
    <name type="scientific">marine sediment metagenome</name>
    <dbReference type="NCBI Taxonomy" id="412755"/>
    <lineage>
        <taxon>unclassified sequences</taxon>
        <taxon>metagenomes</taxon>
        <taxon>ecological metagenomes</taxon>
    </lineage>
</organism>
<keyword evidence="1" id="KW-0812">Transmembrane</keyword>
<name>X1VDE5_9ZZZZ</name>
<feature type="transmembrane region" description="Helical" evidence="1">
    <location>
        <begin position="12"/>
        <end position="31"/>
    </location>
</feature>
<sequence>MKKTNKKEYLKIIIIGFLLIICLFLTYYFHFILKSEIVFTHFFYAPIILASFWWLKRGILYDPEVVDICPKLFKEKSFNFEKT</sequence>
<protein>
    <submittedName>
        <fullName evidence="2">Uncharacterized protein</fullName>
    </submittedName>
</protein>
<evidence type="ECO:0000256" key="1">
    <source>
        <dbReference type="SAM" id="Phobius"/>
    </source>
</evidence>
<dbReference type="AlphaFoldDB" id="X1VDE5"/>
<comment type="caution">
    <text evidence="2">The sequence shown here is derived from an EMBL/GenBank/DDBJ whole genome shotgun (WGS) entry which is preliminary data.</text>
</comment>
<keyword evidence="1" id="KW-0472">Membrane</keyword>
<proteinExistence type="predicted"/>
<keyword evidence="1" id="KW-1133">Transmembrane helix</keyword>
<accession>X1VDE5</accession>
<feature type="transmembrane region" description="Helical" evidence="1">
    <location>
        <begin position="37"/>
        <end position="55"/>
    </location>
</feature>